<evidence type="ECO:0000256" key="1">
    <source>
        <dbReference type="ARBA" id="ARBA00008201"/>
    </source>
</evidence>
<dbReference type="InterPro" id="IPR032472">
    <property type="entry name" value="ArgoL2"/>
</dbReference>
<dbReference type="InterPro" id="IPR014811">
    <property type="entry name" value="ArgoL1"/>
</dbReference>
<protein>
    <submittedName>
        <fullName evidence="8">Uncharacterized protein</fullName>
    </submittedName>
</protein>
<dbReference type="SUPFAM" id="SSF53098">
    <property type="entry name" value="Ribonuclease H-like"/>
    <property type="match status" value="1"/>
</dbReference>
<evidence type="ECO:0000256" key="5">
    <source>
        <dbReference type="SAM" id="MobiDB-lite"/>
    </source>
</evidence>
<dbReference type="InterPro" id="IPR032474">
    <property type="entry name" value="Argonaute_N"/>
</dbReference>
<dbReference type="SUPFAM" id="SSF101690">
    <property type="entry name" value="PAZ domain"/>
    <property type="match status" value="1"/>
</dbReference>
<feature type="region of interest" description="Disordered" evidence="5">
    <location>
        <begin position="1"/>
        <end position="34"/>
    </location>
</feature>
<feature type="domain" description="PAZ" evidence="6">
    <location>
        <begin position="280"/>
        <end position="391"/>
    </location>
</feature>
<dbReference type="InterPro" id="IPR045246">
    <property type="entry name" value="Piwi_ago-like"/>
</dbReference>
<dbReference type="InterPro" id="IPR003100">
    <property type="entry name" value="PAZ_dom"/>
</dbReference>
<dbReference type="Gene3D" id="2.170.260.10">
    <property type="entry name" value="paz domain"/>
    <property type="match status" value="1"/>
</dbReference>
<dbReference type="CDD" id="cd02846">
    <property type="entry name" value="PAZ_argonaute_like"/>
    <property type="match status" value="1"/>
</dbReference>
<feature type="domain" description="Piwi" evidence="7">
    <location>
        <begin position="560"/>
        <end position="868"/>
    </location>
</feature>
<dbReference type="InterPro" id="IPR032473">
    <property type="entry name" value="Argonaute_Mid_dom"/>
</dbReference>
<dbReference type="PROSITE" id="PS50821">
    <property type="entry name" value="PAZ"/>
    <property type="match status" value="1"/>
</dbReference>
<sequence length="907" mass="101762">MDSYEPEKNGSQQDLPPPPTVVPPDVVPLQAEPEPVKKKPLRVPIARRGLASKGQKIPLLTNHFKVNVTNVDGYFFHYSVALSYEDGRPVDGKGVGRKVIDRVQETYDSELDGKHFAYDGEKSLFTIGSLPRNKLEFTVVLEDISSNRNNGNASPDGHGSPNESDRKRMRRPYQSKTFKVEISFAAKIPMQAIANALRGQESENSQEAIRVLDIILRQHAAKQGCLLVRQNFFHNDPRNFTDVGGGVLGCRGFHSSFRTTQGGLSLNIDVSTTMIIQPGPVVDFLIANQNARDPFQLDWAKAKRTLKNLRIKASPSNQEYKITGLSEKPCREQTFQLKQKGDGEPLELTVYEYFVNYRHIELRYSADLPCINVGKPKRPTYIPIELCTLVSLQRYTKALNTLQRASLVEKSRQKPQERMTTLTNALKSSKYDAEPMLRSCGISISTSFAQVEGRVLPTPRLKVGNGEDFFPRNGRWNFNNKRLVEPCKIERWAVVNFSARCDVRNFVRDLTRCAEMKGIPIEPPFDVFEESPQFRRAPPTVRVEKMFDQIQSKLPGAPKFLLCLLPERKNSDIYGPWKKKNLADFGIVTQCSAPQRVNDQYLTNLLLKINAKLGGLNSLLAVEHTPSIPLVSKVPTIILGMDVSHGSPGHSDVPSIAAVVSSRNWPLISRYRASVRTQSPKVEMIDSLYKRVSDTEDEGMIRELLLDFYNSSGKRKPEQIIIFRDGVSESQFNQVLNIELDQIIEACKFLDEKWNPKFVVIVAQKNHHTKFFQPGSPDNVPPGTVIDNKVCHPKNNDFYLCAHAGMIGTTRPTHYHVLLDEVGFSADDLQDLVHSLSYVYQRSTTAISVVAPICYAHLAATQMGSFVKFEETSETSSSHGGLTSAGAVPVPQLPRLQDKVCNSMFFC</sequence>
<name>A0ABQ9LJH7_HEVBR</name>
<evidence type="ECO:0000256" key="4">
    <source>
        <dbReference type="ARBA" id="ARBA00023274"/>
    </source>
</evidence>
<evidence type="ECO:0000256" key="3">
    <source>
        <dbReference type="ARBA" id="ARBA00023158"/>
    </source>
</evidence>
<gene>
    <name evidence="8" type="ORF">P3X46_022067</name>
</gene>
<dbReference type="Gene3D" id="3.40.50.2300">
    <property type="match status" value="1"/>
</dbReference>
<dbReference type="Pfam" id="PF08699">
    <property type="entry name" value="ArgoL1"/>
    <property type="match status" value="1"/>
</dbReference>
<dbReference type="InterPro" id="IPR036397">
    <property type="entry name" value="RNaseH_sf"/>
</dbReference>
<accession>A0ABQ9LJH7</accession>
<dbReference type="EMBL" id="JARPOI010000012">
    <property type="protein sequence ID" value="KAJ9167412.1"/>
    <property type="molecule type" value="Genomic_DNA"/>
</dbReference>
<dbReference type="CDD" id="cd04657">
    <property type="entry name" value="Piwi_ago-like"/>
    <property type="match status" value="1"/>
</dbReference>
<evidence type="ECO:0000259" key="6">
    <source>
        <dbReference type="PROSITE" id="PS50821"/>
    </source>
</evidence>
<dbReference type="Pfam" id="PF02170">
    <property type="entry name" value="PAZ"/>
    <property type="match status" value="1"/>
</dbReference>
<comment type="similarity">
    <text evidence="1">Belongs to the argonaute family. Ago subfamily.</text>
</comment>
<keyword evidence="2" id="KW-0678">Repressor</keyword>
<dbReference type="InterPro" id="IPR003165">
    <property type="entry name" value="Piwi"/>
</dbReference>
<evidence type="ECO:0000259" key="7">
    <source>
        <dbReference type="PROSITE" id="PS50822"/>
    </source>
</evidence>
<dbReference type="SMART" id="SM01163">
    <property type="entry name" value="DUF1785"/>
    <property type="match status" value="1"/>
</dbReference>
<dbReference type="Pfam" id="PF16486">
    <property type="entry name" value="ArgoN"/>
    <property type="match status" value="1"/>
</dbReference>
<dbReference type="InterPro" id="IPR012337">
    <property type="entry name" value="RNaseH-like_sf"/>
</dbReference>
<dbReference type="Proteomes" id="UP001174677">
    <property type="component" value="Chromosome 12"/>
</dbReference>
<evidence type="ECO:0000256" key="2">
    <source>
        <dbReference type="ARBA" id="ARBA00022491"/>
    </source>
</evidence>
<dbReference type="PANTHER" id="PTHR22891">
    <property type="entry name" value="EUKARYOTIC TRANSLATION INITIATION FACTOR 2C"/>
    <property type="match status" value="1"/>
</dbReference>
<organism evidence="8 9">
    <name type="scientific">Hevea brasiliensis</name>
    <name type="common">Para rubber tree</name>
    <name type="synonym">Siphonia brasiliensis</name>
    <dbReference type="NCBI Taxonomy" id="3981"/>
    <lineage>
        <taxon>Eukaryota</taxon>
        <taxon>Viridiplantae</taxon>
        <taxon>Streptophyta</taxon>
        <taxon>Embryophyta</taxon>
        <taxon>Tracheophyta</taxon>
        <taxon>Spermatophyta</taxon>
        <taxon>Magnoliopsida</taxon>
        <taxon>eudicotyledons</taxon>
        <taxon>Gunneridae</taxon>
        <taxon>Pentapetalae</taxon>
        <taxon>rosids</taxon>
        <taxon>fabids</taxon>
        <taxon>Malpighiales</taxon>
        <taxon>Euphorbiaceae</taxon>
        <taxon>Crotonoideae</taxon>
        <taxon>Micrandreae</taxon>
        <taxon>Hevea</taxon>
    </lineage>
</organism>
<evidence type="ECO:0000313" key="8">
    <source>
        <dbReference type="EMBL" id="KAJ9167412.1"/>
    </source>
</evidence>
<keyword evidence="4" id="KW-0687">Ribonucleoprotein</keyword>
<feature type="compositionally biased region" description="Pro residues" evidence="5">
    <location>
        <begin position="15"/>
        <end position="26"/>
    </location>
</feature>
<dbReference type="SMART" id="SM00950">
    <property type="entry name" value="Piwi"/>
    <property type="match status" value="1"/>
</dbReference>
<dbReference type="Pfam" id="PF16487">
    <property type="entry name" value="ArgoMid"/>
    <property type="match status" value="1"/>
</dbReference>
<reference evidence="8 9" key="1">
    <citation type="journal article" date="2023" name="Plant Biotechnol. J.">
        <title>Chromosome-level wild Hevea brasiliensis genome provides new tools for genomic-assisted breeding and valuable loci to elevate rubber yield.</title>
        <authorList>
            <person name="Cheng H."/>
            <person name="Song X."/>
            <person name="Hu Y."/>
            <person name="Wu T."/>
            <person name="Yang Q."/>
            <person name="An Z."/>
            <person name="Feng S."/>
            <person name="Deng Z."/>
            <person name="Wu W."/>
            <person name="Zeng X."/>
            <person name="Tu M."/>
            <person name="Wang X."/>
            <person name="Huang H."/>
        </authorList>
    </citation>
    <scope>NUCLEOTIDE SEQUENCE [LARGE SCALE GENOMIC DNA]</scope>
    <source>
        <strain evidence="8">MT/VB/25A 57/8</strain>
    </source>
</reference>
<evidence type="ECO:0000313" key="9">
    <source>
        <dbReference type="Proteomes" id="UP001174677"/>
    </source>
</evidence>
<dbReference type="InterPro" id="IPR036085">
    <property type="entry name" value="PAZ_dom_sf"/>
</dbReference>
<proteinExistence type="inferred from homology"/>
<keyword evidence="9" id="KW-1185">Reference proteome</keyword>
<dbReference type="Pfam" id="PF16488">
    <property type="entry name" value="ArgoL2"/>
    <property type="match status" value="1"/>
</dbReference>
<dbReference type="Gene3D" id="3.30.420.10">
    <property type="entry name" value="Ribonuclease H-like superfamily/Ribonuclease H"/>
    <property type="match status" value="1"/>
</dbReference>
<dbReference type="PROSITE" id="PS50822">
    <property type="entry name" value="PIWI"/>
    <property type="match status" value="1"/>
</dbReference>
<keyword evidence="3" id="KW-0943">RNA-mediated gene silencing</keyword>
<feature type="region of interest" description="Disordered" evidence="5">
    <location>
        <begin position="146"/>
        <end position="172"/>
    </location>
</feature>
<comment type="caution">
    <text evidence="8">The sequence shown here is derived from an EMBL/GenBank/DDBJ whole genome shotgun (WGS) entry which is preliminary data.</text>
</comment>
<dbReference type="Pfam" id="PF02171">
    <property type="entry name" value="Piwi"/>
    <property type="match status" value="1"/>
</dbReference>